<dbReference type="GO" id="GO:0016788">
    <property type="term" value="F:hydrolase activity, acting on ester bonds"/>
    <property type="evidence" value="ECO:0007669"/>
    <property type="project" value="InterPro"/>
</dbReference>
<dbReference type="RefSeq" id="XP_007316661.1">
    <property type="nucleotide sequence ID" value="XM_007316599.1"/>
</dbReference>
<sequence>MSTDLMSRESSASVSLVAPEVLRHVVDVHCHPTDSEISPNTMDKLPITICAMATRMEDQRLVRDLATAYPSKVMPCFGYHPWFTHWIALKPVHSKEEHYRGIFANSEQNAEEFSRLLPLLPDPIPLEDVISDLRRNLQKFPNAMLGEVGLDRISRVPYDYFAAPRELTPFVIPFEHQLAVLEAQMELAVKLGRHISMHSVKAQKATCDLLQQMQRKYGEQWNRVSLDLHSCGFSPQMWKDVEGRHVNVFLSLSTAINSRSPNHRALLAACSPSRILAESDFHQIDQCAQRAWDMVVTIAEVKGWQVETTWEEDLDENHWGVVRHLEENWKTFQKGNHATAPKKSRGRKGV</sequence>
<dbReference type="Proteomes" id="UP000008064">
    <property type="component" value="Unassembled WGS sequence"/>
</dbReference>
<dbReference type="InterPro" id="IPR001130">
    <property type="entry name" value="TatD-like"/>
</dbReference>
<evidence type="ECO:0000313" key="1">
    <source>
        <dbReference type="EMBL" id="EGO26488.1"/>
    </source>
</evidence>
<dbReference type="KEGG" id="sla:SERLADRAFT_355308"/>
<dbReference type="GeneID" id="18809467"/>
<organism>
    <name type="scientific">Serpula lacrymans var. lacrymans (strain S7.9)</name>
    <name type="common">Dry rot fungus</name>
    <dbReference type="NCBI Taxonomy" id="578457"/>
    <lineage>
        <taxon>Eukaryota</taxon>
        <taxon>Fungi</taxon>
        <taxon>Dikarya</taxon>
        <taxon>Basidiomycota</taxon>
        <taxon>Agaricomycotina</taxon>
        <taxon>Agaricomycetes</taxon>
        <taxon>Agaricomycetidae</taxon>
        <taxon>Boletales</taxon>
        <taxon>Coniophorineae</taxon>
        <taxon>Serpulaceae</taxon>
        <taxon>Serpula</taxon>
    </lineage>
</organism>
<dbReference type="Pfam" id="PF01026">
    <property type="entry name" value="TatD_DNase"/>
    <property type="match status" value="1"/>
</dbReference>
<dbReference type="InterPro" id="IPR053044">
    <property type="entry name" value="Metallo-hydrolase/TatD-type"/>
</dbReference>
<dbReference type="AlphaFoldDB" id="F8NQ09"/>
<proteinExistence type="predicted"/>
<protein>
    <recommendedName>
        <fullName evidence="2">TatD DNase family Scn1</fullName>
    </recommendedName>
</protein>
<dbReference type="EMBL" id="GL945432">
    <property type="protein sequence ID" value="EGO26488.1"/>
    <property type="molecule type" value="Genomic_DNA"/>
</dbReference>
<gene>
    <name evidence="1" type="ORF">SERLADRAFT_355308</name>
</gene>
<accession>F8NQ09</accession>
<dbReference type="InterPro" id="IPR032466">
    <property type="entry name" value="Metal_Hydrolase"/>
</dbReference>
<evidence type="ECO:0008006" key="2">
    <source>
        <dbReference type="Google" id="ProtNLM"/>
    </source>
</evidence>
<dbReference type="SUPFAM" id="SSF51556">
    <property type="entry name" value="Metallo-dependent hydrolases"/>
    <property type="match status" value="1"/>
</dbReference>
<dbReference type="PANTHER" id="PTHR47345:SF1">
    <property type="entry name" value="CUT9-INTERACTING PROTEIN SCN1"/>
    <property type="match status" value="1"/>
</dbReference>
<dbReference type="HOGENOM" id="CLU_031506_3_2_1"/>
<dbReference type="Gene3D" id="3.20.20.140">
    <property type="entry name" value="Metal-dependent hydrolases"/>
    <property type="match status" value="1"/>
</dbReference>
<name>F8NQ09_SERL9</name>
<dbReference type="OrthoDB" id="413993at2759"/>
<reference evidence="1" key="1">
    <citation type="submission" date="2011-04" db="EMBL/GenBank/DDBJ databases">
        <title>Evolution of plant cell wall degrading machinery underlies the functional diversity of forest fungi.</title>
        <authorList>
            <consortium name="US DOE Joint Genome Institute (JGI-PGF)"/>
            <person name="Eastwood D.C."/>
            <person name="Floudas D."/>
            <person name="Binder M."/>
            <person name="Majcherczyk A."/>
            <person name="Schneider P."/>
            <person name="Aerts A."/>
            <person name="Asiegbu F.O."/>
            <person name="Baker S.E."/>
            <person name="Barry K."/>
            <person name="Bendiksby M."/>
            <person name="Blumentritt M."/>
            <person name="Coutinho P.M."/>
            <person name="Cullen D."/>
            <person name="Cullen D."/>
            <person name="Gathman A."/>
            <person name="Goodell B."/>
            <person name="Henrissat B."/>
            <person name="Ihrmark K."/>
            <person name="Kauserud H."/>
            <person name="Kohler A."/>
            <person name="LaButti K."/>
            <person name="Lapidus A."/>
            <person name="Lavin J.L."/>
            <person name="Lee Y.-H."/>
            <person name="Lindquist E."/>
            <person name="Lilly W."/>
            <person name="Lucas S."/>
            <person name="Morin E."/>
            <person name="Murat C."/>
            <person name="Oguiza J.A."/>
            <person name="Park J."/>
            <person name="Pisabarro A.G."/>
            <person name="Riley R."/>
            <person name="Rosling A."/>
            <person name="Salamov A."/>
            <person name="Schmidt O."/>
            <person name="Schmutz J."/>
            <person name="Skrede I."/>
            <person name="Stenlid J."/>
            <person name="Wiebenga A."/>
            <person name="Xie X."/>
            <person name="Kues U."/>
            <person name="Hibbett D.S."/>
            <person name="Hoffmeister D."/>
            <person name="Hogberg N."/>
            <person name="Martin F."/>
            <person name="Grigoriev I.V."/>
            <person name="Watkinson S.C."/>
        </authorList>
    </citation>
    <scope>NUCLEOTIDE SEQUENCE</scope>
    <source>
        <strain evidence="1">S7.9</strain>
    </source>
</reference>
<dbReference type="PANTHER" id="PTHR47345">
    <property type="entry name" value="CUT9-INTERACTING PROTEIN SCN1"/>
    <property type="match status" value="1"/>
</dbReference>